<gene>
    <name evidence="2" type="ORF">GCM10007857_07680</name>
</gene>
<organism evidence="2 3">
    <name type="scientific">Bradyrhizobium iriomotense</name>
    <dbReference type="NCBI Taxonomy" id="441950"/>
    <lineage>
        <taxon>Bacteria</taxon>
        <taxon>Pseudomonadati</taxon>
        <taxon>Pseudomonadota</taxon>
        <taxon>Alphaproteobacteria</taxon>
        <taxon>Hyphomicrobiales</taxon>
        <taxon>Nitrobacteraceae</taxon>
        <taxon>Bradyrhizobium</taxon>
    </lineage>
</organism>
<keyword evidence="3" id="KW-1185">Reference proteome</keyword>
<dbReference type="RefSeq" id="WP_284261270.1">
    <property type="nucleotide sequence ID" value="NZ_BSOW01000002.1"/>
</dbReference>
<evidence type="ECO:0000313" key="2">
    <source>
        <dbReference type="EMBL" id="GLR84058.1"/>
    </source>
</evidence>
<dbReference type="SUPFAM" id="SSF52540">
    <property type="entry name" value="P-loop containing nucleoside triphosphate hydrolases"/>
    <property type="match status" value="1"/>
</dbReference>
<reference evidence="3" key="1">
    <citation type="journal article" date="2019" name="Int. J. Syst. Evol. Microbiol.">
        <title>The Global Catalogue of Microorganisms (GCM) 10K type strain sequencing project: providing services to taxonomists for standard genome sequencing and annotation.</title>
        <authorList>
            <consortium name="The Broad Institute Genomics Platform"/>
            <consortium name="The Broad Institute Genome Sequencing Center for Infectious Disease"/>
            <person name="Wu L."/>
            <person name="Ma J."/>
        </authorList>
    </citation>
    <scope>NUCLEOTIDE SEQUENCE [LARGE SCALE GENOMIC DNA]</scope>
    <source>
        <strain evidence="3">NBRC 102520</strain>
    </source>
</reference>
<dbReference type="Pfam" id="PF05621">
    <property type="entry name" value="TniB"/>
    <property type="match status" value="1"/>
</dbReference>
<dbReference type="Gene3D" id="3.40.50.300">
    <property type="entry name" value="P-loop containing nucleotide triphosphate hydrolases"/>
    <property type="match status" value="1"/>
</dbReference>
<sequence>MTENSQKKIIDEVMRDADEALYSEIDPDRKFNRLRTTDPQRLARRAKLKAFRAIDVSTAKAVAAKQYFEGMRDRVDAGIEGNCLVLHGRSGAGKTHIIKRLVADPDLQPQETEEGKYRPLLKIVAPAPCTLKTLGLRILHRLGYRPKKSLRENEVWDRVEANMRAQGVAILVIDEMHNVLAGRNAVERHKIAMTLKSLMVSEENPVQLILAGLDSLKTFVTGYSELHRRTHFVELVALEGVKDSKKIVKFLKGLEEKLSMRTCGFTTHDMPHRFWFASRGLVGRMAYFAQEAATIAVSLDDDIVREEHLAEAYSRPYGVGDDENPFLVLNPRTLKLPKKEEDIRDDDETFLRGTRRKEPADSEEELSED</sequence>
<evidence type="ECO:0008006" key="4">
    <source>
        <dbReference type="Google" id="ProtNLM"/>
    </source>
</evidence>
<feature type="region of interest" description="Disordered" evidence="1">
    <location>
        <begin position="338"/>
        <end position="369"/>
    </location>
</feature>
<evidence type="ECO:0000256" key="1">
    <source>
        <dbReference type="SAM" id="MobiDB-lite"/>
    </source>
</evidence>
<dbReference type="EMBL" id="BSOW01000002">
    <property type="protein sequence ID" value="GLR84058.1"/>
    <property type="molecule type" value="Genomic_DNA"/>
</dbReference>
<dbReference type="InterPro" id="IPR027417">
    <property type="entry name" value="P-loop_NTPase"/>
</dbReference>
<protein>
    <recommendedName>
        <fullName evidence="4">AAA family ATPase</fullName>
    </recommendedName>
</protein>
<proteinExistence type="predicted"/>
<comment type="caution">
    <text evidence="2">The sequence shown here is derived from an EMBL/GenBank/DDBJ whole genome shotgun (WGS) entry which is preliminary data.</text>
</comment>
<accession>A0ABQ6AP64</accession>
<evidence type="ECO:0000313" key="3">
    <source>
        <dbReference type="Proteomes" id="UP001156905"/>
    </source>
</evidence>
<dbReference type="InterPro" id="IPR008868">
    <property type="entry name" value="TniB"/>
</dbReference>
<dbReference type="Proteomes" id="UP001156905">
    <property type="component" value="Unassembled WGS sequence"/>
</dbReference>
<name>A0ABQ6AP64_9BRAD</name>